<feature type="transmembrane region" description="Helical" evidence="1">
    <location>
        <begin position="35"/>
        <end position="60"/>
    </location>
</feature>
<evidence type="ECO:0000256" key="1">
    <source>
        <dbReference type="SAM" id="Phobius"/>
    </source>
</evidence>
<dbReference type="Proteomes" id="UP000229901">
    <property type="component" value="Unassembled WGS sequence"/>
</dbReference>
<comment type="caution">
    <text evidence="2">The sequence shown here is derived from an EMBL/GenBank/DDBJ whole genome shotgun (WGS) entry which is preliminary data.</text>
</comment>
<evidence type="ECO:0000313" key="2">
    <source>
        <dbReference type="EMBL" id="PIR93795.1"/>
    </source>
</evidence>
<keyword evidence="1" id="KW-0472">Membrane</keyword>
<name>A0A2H0V401_9BACT</name>
<reference evidence="3" key="1">
    <citation type="submission" date="2017-09" db="EMBL/GenBank/DDBJ databases">
        <title>Depth-based differentiation of microbial function through sediment-hosted aquifers and enrichment of novel symbionts in the deep terrestrial subsurface.</title>
        <authorList>
            <person name="Probst A.J."/>
            <person name="Ladd B."/>
            <person name="Jarett J.K."/>
            <person name="Geller-Mcgrath D.E."/>
            <person name="Sieber C.M.K."/>
            <person name="Emerson J.B."/>
            <person name="Anantharaman K."/>
            <person name="Thomas B.C."/>
            <person name="Malmstrom R."/>
            <person name="Stieglmeier M."/>
            <person name="Klingl A."/>
            <person name="Woyke T."/>
            <person name="Ryan C.M."/>
            <person name="Banfield J.F."/>
        </authorList>
    </citation>
    <scope>NUCLEOTIDE SEQUENCE [LARGE SCALE GENOMIC DNA]</scope>
</reference>
<organism evidence="2 3">
    <name type="scientific">Candidatus Falkowbacteria bacterium CG10_big_fil_rev_8_21_14_0_10_39_11</name>
    <dbReference type="NCBI Taxonomy" id="1974565"/>
    <lineage>
        <taxon>Bacteria</taxon>
        <taxon>Candidatus Falkowiibacteriota</taxon>
    </lineage>
</organism>
<keyword evidence="1" id="KW-0812">Transmembrane</keyword>
<sequence>MKTLSRFLRRLRRGLGSGLWGKVIRKYPIHFSVTIALMVANFWLPLLVIPSVLSAVLLVLRMVADQVRPNW</sequence>
<protein>
    <submittedName>
        <fullName evidence="2">Uncharacterized protein</fullName>
    </submittedName>
</protein>
<dbReference type="EMBL" id="PFAP01000035">
    <property type="protein sequence ID" value="PIR93795.1"/>
    <property type="molecule type" value="Genomic_DNA"/>
</dbReference>
<dbReference type="AlphaFoldDB" id="A0A2H0V401"/>
<accession>A0A2H0V401</accession>
<proteinExistence type="predicted"/>
<keyword evidence="1" id="KW-1133">Transmembrane helix</keyword>
<gene>
    <name evidence="2" type="ORF">COT97_04530</name>
</gene>
<evidence type="ECO:0000313" key="3">
    <source>
        <dbReference type="Proteomes" id="UP000229901"/>
    </source>
</evidence>